<evidence type="ECO:0000313" key="4">
    <source>
        <dbReference type="EMBL" id="MBK7673316.1"/>
    </source>
</evidence>
<evidence type="ECO:0000256" key="1">
    <source>
        <dbReference type="ARBA" id="ARBA00007177"/>
    </source>
</evidence>
<comment type="subcellular location">
    <subcellularLocation>
        <location evidence="3">Cytoplasm</location>
    </subcellularLocation>
</comment>
<comment type="function">
    <text evidence="3">Required for maturation of urease via the functional incorporation of the urease nickel metallocenter.</text>
</comment>
<gene>
    <name evidence="3" type="primary">ureD</name>
    <name evidence="4" type="ORF">IPJ27_00300</name>
</gene>
<name>A0A935PWF0_9PROT</name>
<dbReference type="AlphaFoldDB" id="A0A935PWF0"/>
<evidence type="ECO:0000313" key="5">
    <source>
        <dbReference type="Proteomes" id="UP000697998"/>
    </source>
</evidence>
<keyword evidence="2 3" id="KW-0143">Chaperone</keyword>
<keyword evidence="3" id="KW-0996">Nickel insertion</keyword>
<dbReference type="Pfam" id="PF01774">
    <property type="entry name" value="UreD"/>
    <property type="match status" value="1"/>
</dbReference>
<comment type="similarity">
    <text evidence="1 3">Belongs to the UreD family.</text>
</comment>
<accession>A0A935PWF0</accession>
<evidence type="ECO:0000256" key="3">
    <source>
        <dbReference type="HAMAP-Rule" id="MF_01384"/>
    </source>
</evidence>
<dbReference type="PANTHER" id="PTHR33643:SF1">
    <property type="entry name" value="UREASE ACCESSORY PROTEIN D"/>
    <property type="match status" value="1"/>
</dbReference>
<dbReference type="Proteomes" id="UP000697998">
    <property type="component" value="Unassembled WGS sequence"/>
</dbReference>
<dbReference type="HAMAP" id="MF_01384">
    <property type="entry name" value="UreD"/>
    <property type="match status" value="1"/>
</dbReference>
<dbReference type="GO" id="GO:0005737">
    <property type="term" value="C:cytoplasm"/>
    <property type="evidence" value="ECO:0007669"/>
    <property type="project" value="UniProtKB-SubCell"/>
</dbReference>
<comment type="caution">
    <text evidence="4">The sequence shown here is derived from an EMBL/GenBank/DDBJ whole genome shotgun (WGS) entry which is preliminary data.</text>
</comment>
<proteinExistence type="inferred from homology"/>
<organism evidence="4 5">
    <name type="scientific">Candidatus Accumulibacter proximus</name>
    <dbReference type="NCBI Taxonomy" id="2954385"/>
    <lineage>
        <taxon>Bacteria</taxon>
        <taxon>Pseudomonadati</taxon>
        <taxon>Pseudomonadota</taxon>
        <taxon>Betaproteobacteria</taxon>
        <taxon>Candidatus Accumulibacter</taxon>
    </lineage>
</organism>
<keyword evidence="3" id="KW-0963">Cytoplasm</keyword>
<reference evidence="4 5" key="1">
    <citation type="submission" date="2020-10" db="EMBL/GenBank/DDBJ databases">
        <title>Connecting structure to function with the recovery of over 1000 high-quality activated sludge metagenome-assembled genomes encoding full-length rRNA genes using long-read sequencing.</title>
        <authorList>
            <person name="Singleton C.M."/>
            <person name="Petriglieri F."/>
            <person name="Kristensen J.M."/>
            <person name="Kirkegaard R.H."/>
            <person name="Michaelsen T.Y."/>
            <person name="Andersen M.H."/>
            <person name="Karst S.M."/>
            <person name="Dueholm M.S."/>
            <person name="Nielsen P.H."/>
            <person name="Albertsen M."/>
        </authorList>
    </citation>
    <scope>NUCLEOTIDE SEQUENCE [LARGE SCALE GENOMIC DNA]</scope>
    <source>
        <strain evidence="4">EsbW_18-Q3-R4-48_BATAC.285</strain>
    </source>
</reference>
<dbReference type="GO" id="GO:0016151">
    <property type="term" value="F:nickel cation binding"/>
    <property type="evidence" value="ECO:0007669"/>
    <property type="project" value="UniProtKB-UniRule"/>
</dbReference>
<dbReference type="PANTHER" id="PTHR33643">
    <property type="entry name" value="UREASE ACCESSORY PROTEIN D"/>
    <property type="match status" value="1"/>
</dbReference>
<comment type="subunit">
    <text evidence="3">UreD, UreF and UreG form a complex that acts as a GTP-hydrolysis-dependent molecular chaperone, activating the urease apoprotein by helping to assemble the nickel containing metallocenter of UreC. The UreE protein probably delivers the nickel.</text>
</comment>
<sequence>MKTSEGPGGLGCASTARAVEEAARPGWQARLTLGFERRGERTVLAHCQHHGPLRVQKALYPEGPAVCQAIVLHPPGGIAGGDRLEIVLAAGPGAHAQLTTPGAGKWYRSGGRRARQSLRVCVAERGIVEWLPQEAIVFDGAEAEMQTRVELAAGAVYCGWEILCLGRTAAGERFSYGQLDLATRIEREGRPLWIERGCLRGGSPWLAAAAGLAGLPVSATLLIAGRAVEREWLAVSREVAAAEGLQTGVTALPDVLLVRCLAPGVEPARAWLGEVWKLLRPAVLGRQAVPPRIWST</sequence>
<evidence type="ECO:0000256" key="2">
    <source>
        <dbReference type="ARBA" id="ARBA00023186"/>
    </source>
</evidence>
<dbReference type="InterPro" id="IPR002669">
    <property type="entry name" value="UreD"/>
</dbReference>
<dbReference type="EMBL" id="JADJMH010000001">
    <property type="protein sequence ID" value="MBK7673316.1"/>
    <property type="molecule type" value="Genomic_DNA"/>
</dbReference>
<protein>
    <recommendedName>
        <fullName evidence="3">Urease accessory protein UreD</fullName>
    </recommendedName>
</protein>